<sequence>MTAEQSIDKPDCRAVIEQIYAYLDGELDERDVARLKQHLEECPPCVTEYERDQLLKALVRRSCACEQAPEKLRAQILTQITTVSVTTVEVRRQG</sequence>
<dbReference type="Proteomes" id="UP000318336">
    <property type="component" value="Unassembled WGS sequence"/>
</dbReference>
<accession>A0A542X9C3</accession>
<keyword evidence="2" id="KW-0804">Transcription</keyword>
<reference evidence="4 5" key="1">
    <citation type="submission" date="2019-06" db="EMBL/GenBank/DDBJ databases">
        <title>Sequencing the genomes of 1000 actinobacteria strains.</title>
        <authorList>
            <person name="Klenk H.-P."/>
        </authorList>
    </citation>
    <scope>NUCLEOTIDE SEQUENCE [LARGE SCALE GENOMIC DNA]</scope>
    <source>
        <strain evidence="4 5">DSM 24617</strain>
    </source>
</reference>
<gene>
    <name evidence="4" type="ORF">FB554_0554</name>
</gene>
<dbReference type="EMBL" id="VFOK01000001">
    <property type="protein sequence ID" value="TQL32429.1"/>
    <property type="molecule type" value="Genomic_DNA"/>
</dbReference>
<dbReference type="RefSeq" id="WP_236022236.1">
    <property type="nucleotide sequence ID" value="NZ_CAJTBP010000001.1"/>
</dbReference>
<evidence type="ECO:0000313" key="5">
    <source>
        <dbReference type="Proteomes" id="UP000318336"/>
    </source>
</evidence>
<keyword evidence="5" id="KW-1185">Reference proteome</keyword>
<feature type="domain" description="Putative zinc-finger" evidence="3">
    <location>
        <begin position="12"/>
        <end position="45"/>
    </location>
</feature>
<dbReference type="NCBIfam" id="TIGR03988">
    <property type="entry name" value="antisig_RsrA"/>
    <property type="match status" value="1"/>
</dbReference>
<evidence type="ECO:0000313" key="4">
    <source>
        <dbReference type="EMBL" id="TQL32429.1"/>
    </source>
</evidence>
<dbReference type="Gene3D" id="1.10.10.1320">
    <property type="entry name" value="Anti-sigma factor, zinc-finger domain"/>
    <property type="match status" value="1"/>
</dbReference>
<dbReference type="InterPro" id="IPR027383">
    <property type="entry name" value="Znf_put"/>
</dbReference>
<organism evidence="4 5">
    <name type="scientific">Barrientosiimonas humi</name>
    <dbReference type="NCBI Taxonomy" id="999931"/>
    <lineage>
        <taxon>Bacteria</taxon>
        <taxon>Bacillati</taxon>
        <taxon>Actinomycetota</taxon>
        <taxon>Actinomycetes</taxon>
        <taxon>Micrococcales</taxon>
        <taxon>Dermacoccaceae</taxon>
        <taxon>Barrientosiimonas</taxon>
    </lineage>
</organism>
<dbReference type="InterPro" id="IPR041916">
    <property type="entry name" value="Anti_sigma_zinc_sf"/>
</dbReference>
<name>A0A542X9C3_9MICO</name>
<protein>
    <submittedName>
        <fullName evidence="4">Mycothiol system anti-sigma-R factor</fullName>
    </submittedName>
</protein>
<dbReference type="Pfam" id="PF13490">
    <property type="entry name" value="zf-HC2"/>
    <property type="match status" value="1"/>
</dbReference>
<comment type="caution">
    <text evidence="4">The sequence shown here is derived from an EMBL/GenBank/DDBJ whole genome shotgun (WGS) entry which is preliminary data.</text>
</comment>
<evidence type="ECO:0000256" key="1">
    <source>
        <dbReference type="ARBA" id="ARBA00023015"/>
    </source>
</evidence>
<evidence type="ECO:0000259" key="3">
    <source>
        <dbReference type="Pfam" id="PF13490"/>
    </source>
</evidence>
<proteinExistence type="predicted"/>
<evidence type="ECO:0000256" key="2">
    <source>
        <dbReference type="ARBA" id="ARBA00023163"/>
    </source>
</evidence>
<keyword evidence="1" id="KW-0805">Transcription regulation</keyword>
<dbReference type="AlphaFoldDB" id="A0A542X9C3"/>
<dbReference type="InterPro" id="IPR024020">
    <property type="entry name" value="Anit_sigma_mycothiol_RsrA"/>
</dbReference>